<dbReference type="SUPFAM" id="SSF47923">
    <property type="entry name" value="Ypt/Rab-GAP domain of gyp1p"/>
    <property type="match status" value="2"/>
</dbReference>
<feature type="transmembrane region" description="Helical" evidence="3">
    <location>
        <begin position="416"/>
        <end position="433"/>
    </location>
</feature>
<protein>
    <recommendedName>
        <fullName evidence="4">Rab-GAP TBC domain-containing protein</fullName>
    </recommendedName>
</protein>
<proteinExistence type="predicted"/>
<dbReference type="Proteomes" id="UP000054144">
    <property type="component" value="Unassembled WGS sequence"/>
</dbReference>
<sequence length="463" mass="52789">MTSSNESLTFREANVLGSSEICYGPPSIPALEAHPDERQIQLDTDRSFVLYPVDRCDDRERLQSKLHDLIVSVFRKRPGLSYFQGYHDIISVLFLTLPEELQFKCAEKMSLHRLRDNMGAGLEPVLGLLRVTRNLLRLCDPAYAKILEQTSPLPHFALSNLLTLFAHDMPTLPLIQHVFDYLLAREPITIIYLATAIILQRKEEAESLKQKDEEGMMHSLLSSLPRLKDEPFDNDREFLPLEEAKPSLESDQSCENSQPCGQNSEFISSLYDSQVKGEPQVKHEELEPSIPSFSNVKEVEKDTGNPGQNPAVSLSSLLERADALYALYPPSHAALRLPSIMGPQSVVFTWSPTEPLSDDEAERMVKHPELVVYPSDDDEREEKERADEEFRKKAGKGRLVRRRRPEYNKSVVKRRGMMTLGAVFVLALGLYCFRDEHGRSSRMLVGHSSRLPEWTYRLLARWV</sequence>
<name>A0A0D7ADP1_9AGAR</name>
<dbReference type="PROSITE" id="PS50086">
    <property type="entry name" value="TBC_RABGAP"/>
    <property type="match status" value="1"/>
</dbReference>
<feature type="region of interest" description="Disordered" evidence="2">
    <location>
        <begin position="277"/>
        <end position="312"/>
    </location>
</feature>
<dbReference type="GO" id="GO:0005789">
    <property type="term" value="C:endoplasmic reticulum membrane"/>
    <property type="evidence" value="ECO:0007669"/>
    <property type="project" value="TreeGrafter"/>
</dbReference>
<evidence type="ECO:0000313" key="6">
    <source>
        <dbReference type="Proteomes" id="UP000054144"/>
    </source>
</evidence>
<dbReference type="PANTHER" id="PTHR20913">
    <property type="entry name" value="TBC1 DOMAIN FAMILY MEMBER 20/GTPASE"/>
    <property type="match status" value="1"/>
</dbReference>
<dbReference type="Pfam" id="PF00566">
    <property type="entry name" value="RabGAP-TBC"/>
    <property type="match status" value="1"/>
</dbReference>
<evidence type="ECO:0000256" key="2">
    <source>
        <dbReference type="SAM" id="MobiDB-lite"/>
    </source>
</evidence>
<dbReference type="AlphaFoldDB" id="A0A0D7ADP1"/>
<keyword evidence="6" id="KW-1185">Reference proteome</keyword>
<dbReference type="InterPro" id="IPR000195">
    <property type="entry name" value="Rab-GAP-TBC_dom"/>
</dbReference>
<dbReference type="Gene3D" id="1.10.472.80">
    <property type="entry name" value="Ypt/Rab-GAP domain of gyp1p, domain 3"/>
    <property type="match status" value="1"/>
</dbReference>
<dbReference type="GO" id="GO:0006888">
    <property type="term" value="P:endoplasmic reticulum to Golgi vesicle-mediated transport"/>
    <property type="evidence" value="ECO:0007669"/>
    <property type="project" value="TreeGrafter"/>
</dbReference>
<evidence type="ECO:0000313" key="5">
    <source>
        <dbReference type="EMBL" id="KIY48795.1"/>
    </source>
</evidence>
<feature type="domain" description="Rab-GAP TBC" evidence="4">
    <location>
        <begin position="1"/>
        <end position="186"/>
    </location>
</feature>
<evidence type="ECO:0000259" key="4">
    <source>
        <dbReference type="PROSITE" id="PS50086"/>
    </source>
</evidence>
<gene>
    <name evidence="5" type="ORF">FISHEDRAFT_42625</name>
</gene>
<keyword evidence="1" id="KW-0343">GTPase activation</keyword>
<dbReference type="Gene3D" id="1.10.8.1310">
    <property type="match status" value="1"/>
</dbReference>
<dbReference type="SMART" id="SM00164">
    <property type="entry name" value="TBC"/>
    <property type="match status" value="1"/>
</dbReference>
<keyword evidence="3" id="KW-0472">Membrane</keyword>
<evidence type="ECO:0000256" key="1">
    <source>
        <dbReference type="ARBA" id="ARBA00022468"/>
    </source>
</evidence>
<dbReference type="PANTHER" id="PTHR20913:SF7">
    <property type="entry name" value="RE60063P"/>
    <property type="match status" value="1"/>
</dbReference>
<keyword evidence="3" id="KW-0812">Transmembrane</keyword>
<organism evidence="5 6">
    <name type="scientific">Fistulina hepatica ATCC 64428</name>
    <dbReference type="NCBI Taxonomy" id="1128425"/>
    <lineage>
        <taxon>Eukaryota</taxon>
        <taxon>Fungi</taxon>
        <taxon>Dikarya</taxon>
        <taxon>Basidiomycota</taxon>
        <taxon>Agaricomycotina</taxon>
        <taxon>Agaricomycetes</taxon>
        <taxon>Agaricomycetidae</taxon>
        <taxon>Agaricales</taxon>
        <taxon>Fistulinaceae</taxon>
        <taxon>Fistulina</taxon>
    </lineage>
</organism>
<dbReference type="InterPro" id="IPR045913">
    <property type="entry name" value="TBC20/Gyp8-like"/>
</dbReference>
<dbReference type="EMBL" id="KN881813">
    <property type="protein sequence ID" value="KIY48795.1"/>
    <property type="molecule type" value="Genomic_DNA"/>
</dbReference>
<evidence type="ECO:0000256" key="3">
    <source>
        <dbReference type="SAM" id="Phobius"/>
    </source>
</evidence>
<accession>A0A0D7ADP1</accession>
<dbReference type="GO" id="GO:0005096">
    <property type="term" value="F:GTPase activator activity"/>
    <property type="evidence" value="ECO:0007669"/>
    <property type="project" value="UniProtKB-KW"/>
</dbReference>
<reference evidence="5 6" key="1">
    <citation type="journal article" date="2015" name="Fungal Genet. Biol.">
        <title>Evolution of novel wood decay mechanisms in Agaricales revealed by the genome sequences of Fistulina hepatica and Cylindrobasidium torrendii.</title>
        <authorList>
            <person name="Floudas D."/>
            <person name="Held B.W."/>
            <person name="Riley R."/>
            <person name="Nagy L.G."/>
            <person name="Koehler G."/>
            <person name="Ransdell A.S."/>
            <person name="Younus H."/>
            <person name="Chow J."/>
            <person name="Chiniquy J."/>
            <person name="Lipzen A."/>
            <person name="Tritt A."/>
            <person name="Sun H."/>
            <person name="Haridas S."/>
            <person name="LaButti K."/>
            <person name="Ohm R.A."/>
            <person name="Kues U."/>
            <person name="Blanchette R.A."/>
            <person name="Grigoriev I.V."/>
            <person name="Minto R.E."/>
            <person name="Hibbett D.S."/>
        </authorList>
    </citation>
    <scope>NUCLEOTIDE SEQUENCE [LARGE SCALE GENOMIC DNA]</scope>
    <source>
        <strain evidence="5 6">ATCC 64428</strain>
    </source>
</reference>
<keyword evidence="3" id="KW-1133">Transmembrane helix</keyword>
<dbReference type="InterPro" id="IPR035969">
    <property type="entry name" value="Rab-GAP_TBC_sf"/>
</dbReference>
<dbReference type="OrthoDB" id="3047258at2759"/>